<comment type="caution">
    <text evidence="3">The sequence shown here is derived from an EMBL/GenBank/DDBJ whole genome shotgun (WGS) entry which is preliminary data.</text>
</comment>
<evidence type="ECO:0000313" key="3">
    <source>
        <dbReference type="EMBL" id="TSJ76886.1"/>
    </source>
</evidence>
<dbReference type="InterPro" id="IPR036691">
    <property type="entry name" value="Endo/exonu/phosph_ase_sf"/>
</dbReference>
<feature type="domain" description="Endonuclease/exonuclease/phosphatase" evidence="2">
    <location>
        <begin position="181"/>
        <end position="362"/>
    </location>
</feature>
<dbReference type="OrthoDB" id="184983at2"/>
<evidence type="ECO:0000259" key="2">
    <source>
        <dbReference type="Pfam" id="PF19580"/>
    </source>
</evidence>
<feature type="chain" id="PRO_5021880752" description="Endonuclease/exonuclease/phosphatase domain-containing protein" evidence="1">
    <location>
        <begin position="20"/>
        <end position="494"/>
    </location>
</feature>
<gene>
    <name evidence="3" type="ORF">FPL22_12270</name>
</gene>
<dbReference type="GO" id="GO:0003824">
    <property type="term" value="F:catalytic activity"/>
    <property type="evidence" value="ECO:0007669"/>
    <property type="project" value="InterPro"/>
</dbReference>
<dbReference type="AlphaFoldDB" id="A0A556QJR8"/>
<protein>
    <recommendedName>
        <fullName evidence="2">Endonuclease/exonuclease/phosphatase domain-containing protein</fullName>
    </recommendedName>
</protein>
<sequence length="494" mass="55567">MRKIFLLLAVAVSVPASWARPFSLVVYNVENLFDADGVAVYDDYQPSKYTPAHLTTKLTNITQVLSKVDKGVGPDIILFNEIEADQTPNSTVSDVPKWLEKYDKQKFSELLAQSPLPAELAGVPSEVWLQKALYDGGLRGYNVVSGDDKSGSIAIKCVIFSRFPVKRMRLHPTQSARPIVEAELDVEGYPLYVFNNHWKSGAGDPKTETDRRANAKTLRTRLDEILATDPNADIIIGGDLNSQYNQKKRYRDMKETGINDILGSQGNELAIRGKDRDLYNLWFELPSDARGSDVFKGEWGTLVHIILSRGLYDMRGVQYEDGSFAVMKIAGLNADSLGLPNRWKPFSATGSGFSDHFPLYARFRTVPDNRTDRWMPLTKPSTDEVSNTVAVDYARVDLFKTALKPAELPKDADMRDGTYTGKIFYISAKSYTNDKGHVKVKVNGQEYDVFSHTKEIRDDLREQAREGKTLQFYGELGTFKGAWQFVVQGKEWVK</sequence>
<evidence type="ECO:0000256" key="1">
    <source>
        <dbReference type="SAM" id="SignalP"/>
    </source>
</evidence>
<keyword evidence="4" id="KW-1185">Reference proteome</keyword>
<feature type="signal peptide" evidence="1">
    <location>
        <begin position="1"/>
        <end position="19"/>
    </location>
</feature>
<dbReference type="EMBL" id="VMBG01000002">
    <property type="protein sequence ID" value="TSJ76886.1"/>
    <property type="molecule type" value="Genomic_DNA"/>
</dbReference>
<organism evidence="3 4">
    <name type="scientific">Rariglobus hedericola</name>
    <dbReference type="NCBI Taxonomy" id="2597822"/>
    <lineage>
        <taxon>Bacteria</taxon>
        <taxon>Pseudomonadati</taxon>
        <taxon>Verrucomicrobiota</taxon>
        <taxon>Opitutia</taxon>
        <taxon>Opitutales</taxon>
        <taxon>Opitutaceae</taxon>
        <taxon>Rariglobus</taxon>
    </lineage>
</organism>
<evidence type="ECO:0000313" key="4">
    <source>
        <dbReference type="Proteomes" id="UP000315648"/>
    </source>
</evidence>
<dbReference type="RefSeq" id="WP_144230706.1">
    <property type="nucleotide sequence ID" value="NZ_CBCRVV010000017.1"/>
</dbReference>
<dbReference type="SUPFAM" id="SSF56219">
    <property type="entry name" value="DNase I-like"/>
    <property type="match status" value="1"/>
</dbReference>
<name>A0A556QJR8_9BACT</name>
<keyword evidence="1" id="KW-0732">Signal</keyword>
<dbReference type="Proteomes" id="UP000315648">
    <property type="component" value="Unassembled WGS sequence"/>
</dbReference>
<dbReference type="PANTHER" id="PTHR42834">
    <property type="entry name" value="ENDONUCLEASE/EXONUCLEASE/PHOSPHATASE FAMILY PROTEIN (AFU_ORTHOLOGUE AFUA_3G09210)"/>
    <property type="match status" value="1"/>
</dbReference>
<dbReference type="InterPro" id="IPR005135">
    <property type="entry name" value="Endo/exonuclease/phosphatase"/>
</dbReference>
<dbReference type="Pfam" id="PF19580">
    <property type="entry name" value="Exo_endo_phos_3"/>
    <property type="match status" value="1"/>
</dbReference>
<accession>A0A556QJR8</accession>
<reference evidence="3 4" key="1">
    <citation type="submission" date="2019-07" db="EMBL/GenBank/DDBJ databases">
        <title>Description of 53C-WASEF.</title>
        <authorList>
            <person name="Pitt A."/>
            <person name="Hahn M.W."/>
        </authorList>
    </citation>
    <scope>NUCLEOTIDE SEQUENCE [LARGE SCALE GENOMIC DNA]</scope>
    <source>
        <strain evidence="3 4">53C-WASEF</strain>
    </source>
</reference>
<dbReference type="PANTHER" id="PTHR42834:SF1">
    <property type="entry name" value="ENDONUCLEASE_EXONUCLEASE_PHOSPHATASE FAMILY PROTEIN (AFU_ORTHOLOGUE AFUA_3G09210)"/>
    <property type="match status" value="1"/>
</dbReference>
<proteinExistence type="predicted"/>
<dbReference type="Gene3D" id="3.60.10.10">
    <property type="entry name" value="Endonuclease/exonuclease/phosphatase"/>
    <property type="match status" value="1"/>
</dbReference>